<dbReference type="EMBL" id="SRSC01000001">
    <property type="protein sequence ID" value="TGU74587.1"/>
    <property type="molecule type" value="Genomic_DNA"/>
</dbReference>
<protein>
    <recommendedName>
        <fullName evidence="3">NACHT domain-containing protein</fullName>
    </recommendedName>
</protein>
<sequence length="1541" mass="171841">MQELAMLKALLQNEAEPGTLERLAAALLGQLLGLTIAVAKSGFQHGGDAGPSGRQGRHFRIECKRYGDKTPLSDRELLGEIDHALSRDPALEAWILVATREVPEQLEQSLNLKGESIGVPVVILDWKKDGVPALAALCAHAPDIVEHIFSAKAGELARRIGPISAETTERLQRDLQSWCLGFESLKSLCWKKILSIWESPRASNAALGQNAAGGAESKKIRRRQVHDALDVWWHGAAHDDAPAAVIGWDGVGKTWATLDWLVDSHEVLPAVMVIPSSAAAVLRSGAETELKCFLANCLYEITGLRDSQHWLRRLNNLLRRPADEGPVLTLLLDGLNQEPSVPWVQLLKTLQGEAFQGRVRVLISTRPHHFGDRLHGLRGLVVTAVQVAVGPFDRQPGGELDRLLAFEGLTQADLHPGVLRLAQNPRLFRLVMHLKDRLVEAGQVTIHRLLWEYGRDTLGYRDGKSFSEAEWLEWLQEIAGLYRDGIQSFSLKELSDTAARADLSGKEIYARLSDIIDGRFAIRDTSGNIRLTPDIVAHALGVALVAELEGIASPSFDSVNNELTRWLDPLGGLEQRADVLRAAVSIIVERGVATSPVAGVLVTAWLQTQNVPDEHRLEVVALATELCEPLLCCIEHSTEYANASARGWSVNALRAIPRTDFTALAAIVGRACQWLSVVSREVEPNESNSEIEKRRSEHFAARIGVDASGPIRVLGLDLRFVDHDSRALGATLPSILEGFPLAPAVSIFETAAVVMAIKWQSGSMWDRLKWLCLLNEVDPLETTDALRAVSGAVLKRHPEPGVHQGLPARAAALLLWMTGEEVDESEAAAIDSGLDRHLFYQKDYLPDPCRSWFRLERRHVEAVLHNIEVPIRVRIQRTREFWLDPHFEPPAAFINEVREYALQFAVECVGTRTTKTAEDLEFEDLEPVLARCDPNLLTDLIRRKMQSLRACPPESRYWAAIHAPESLLIAGDAESEAARILRSSATLESERNELTAVTNLLIIELHNKSFTRQIEVIIEADLEHLYTDLLEIFQKSHADETDALICRFSNGSEAERRALLTLLSHTRITNSDTAWAWLTQIAFGSDVSLQGLAYFALRNMDSARFGNELFLRDWTWSPSTEFWINHYGSGALIAGTIAVPFDQVAPRLAPWRLLEAACRRGSHIAELRLAATILGEILRTEHAEVPDPGVTVVADRPEGEDGQLSLSVMAKESTADSITALLQAFEHEAQMNALQRAAKTAIERIRSARANGAKLYLTNVHVEDLEAVVVHIPEFLEGWLEGSETFTTDFRRRVLLAESVYLSLCEALLKHDTVRGVTLWRSLRQALRTRYVGRADIDDLVHMAFRAPDKPEISELRKEIIKECSTDKELLEIAIAATCNGKGEWLSNLIAEDKSSRLPWRRKRGVVLEGFTAHNDLPIPDAWPDYELKTGHEGLYHDSCCQRSREGSSHHWWKKYLSSSTATDGYAAWVLFLRSADRRAWIWLGADVAAADDGSDLFQLKMKHATLNKRKVERWMKKHEDGFDKKFLKRDITDNLGPWVR</sequence>
<evidence type="ECO:0000313" key="2">
    <source>
        <dbReference type="Proteomes" id="UP000306416"/>
    </source>
</evidence>
<organism evidence="1 2">
    <name type="scientific">Geomonas terrae</name>
    <dbReference type="NCBI Taxonomy" id="2562681"/>
    <lineage>
        <taxon>Bacteria</taxon>
        <taxon>Pseudomonadati</taxon>
        <taxon>Thermodesulfobacteriota</taxon>
        <taxon>Desulfuromonadia</taxon>
        <taxon>Geobacterales</taxon>
        <taxon>Geobacteraceae</taxon>
        <taxon>Geomonas</taxon>
    </lineage>
</organism>
<reference evidence="1 2" key="1">
    <citation type="submission" date="2019-04" db="EMBL/GenBank/DDBJ databases">
        <title>Geobacter oryzae sp. nov., ferric-reducing bacteria isolated from paddy soil.</title>
        <authorList>
            <person name="Xu Z."/>
            <person name="Masuda Y."/>
            <person name="Itoh H."/>
            <person name="Senoo K."/>
        </authorList>
    </citation>
    <scope>NUCLEOTIDE SEQUENCE [LARGE SCALE GENOMIC DNA]</scope>
    <source>
        <strain evidence="1 2">Red111</strain>
    </source>
</reference>
<keyword evidence="2" id="KW-1185">Reference proteome</keyword>
<evidence type="ECO:0008006" key="3">
    <source>
        <dbReference type="Google" id="ProtNLM"/>
    </source>
</evidence>
<comment type="caution">
    <text evidence="1">The sequence shown here is derived from an EMBL/GenBank/DDBJ whole genome shotgun (WGS) entry which is preliminary data.</text>
</comment>
<dbReference type="Proteomes" id="UP000306416">
    <property type="component" value="Unassembled WGS sequence"/>
</dbReference>
<gene>
    <name evidence="1" type="ORF">E4633_03740</name>
</gene>
<proteinExistence type="predicted"/>
<name>A0A4S1CLF4_9BACT</name>
<accession>A0A4S1CLF4</accession>
<dbReference type="RefSeq" id="WP_135868915.1">
    <property type="nucleotide sequence ID" value="NZ_SRSC01000001.1"/>
</dbReference>
<evidence type="ECO:0000313" key="1">
    <source>
        <dbReference type="EMBL" id="TGU74587.1"/>
    </source>
</evidence>